<evidence type="ECO:0000256" key="5">
    <source>
        <dbReference type="ARBA" id="ARBA00022576"/>
    </source>
</evidence>
<dbReference type="Proteomes" id="UP000032247">
    <property type="component" value="Unassembled WGS sequence"/>
</dbReference>
<evidence type="ECO:0000313" key="12">
    <source>
        <dbReference type="EMBL" id="KIU05466.1"/>
    </source>
</evidence>
<accession>A0A0C3KWL7</accession>
<organism evidence="12 14">
    <name type="scientific">Bacillus subtilis</name>
    <dbReference type="NCBI Taxonomy" id="1423"/>
    <lineage>
        <taxon>Bacteria</taxon>
        <taxon>Bacillati</taxon>
        <taxon>Bacillota</taxon>
        <taxon>Bacilli</taxon>
        <taxon>Bacillales</taxon>
        <taxon>Bacillaceae</taxon>
        <taxon>Bacillus</taxon>
    </lineage>
</organism>
<dbReference type="CDD" id="cd07377">
    <property type="entry name" value="WHTH_GntR"/>
    <property type="match status" value="1"/>
</dbReference>
<keyword evidence="5 13" id="KW-0032">Aminotransferase</keyword>
<comment type="cofactor">
    <cofactor evidence="1">
        <name>pyridoxal 5'-phosphate</name>
        <dbReference type="ChEBI" id="CHEBI:597326"/>
    </cofactor>
</comment>
<comment type="similarity">
    <text evidence="3">Belongs to the class-I pyridoxal-phosphate-dependent aminotransferase family.</text>
</comment>
<evidence type="ECO:0000256" key="8">
    <source>
        <dbReference type="ARBA" id="ARBA00023015"/>
    </source>
</evidence>
<dbReference type="FunFam" id="3.40.640.10:FF:000053">
    <property type="entry name" value="Aminotransferase, class I"/>
    <property type="match status" value="1"/>
</dbReference>
<dbReference type="EMBL" id="JXBC01000013">
    <property type="protein sequence ID" value="KIU05466.1"/>
    <property type="molecule type" value="Genomic_DNA"/>
</dbReference>
<keyword evidence="6" id="KW-0808">Transferase</keyword>
<dbReference type="InterPro" id="IPR000524">
    <property type="entry name" value="Tscrpt_reg_HTH_GntR"/>
</dbReference>
<dbReference type="PATRIC" id="fig|1423.173.peg.3999"/>
<dbReference type="GO" id="GO:0003700">
    <property type="term" value="F:DNA-binding transcription factor activity"/>
    <property type="evidence" value="ECO:0007669"/>
    <property type="project" value="InterPro"/>
</dbReference>
<dbReference type="EMBL" id="CP120576">
    <property type="protein sequence ID" value="WEY85994.1"/>
    <property type="molecule type" value="Genomic_DNA"/>
</dbReference>
<dbReference type="CDD" id="cd00609">
    <property type="entry name" value="AAT_like"/>
    <property type="match status" value="1"/>
</dbReference>
<dbReference type="InterPro" id="IPR015424">
    <property type="entry name" value="PyrdxlP-dep_Trfase"/>
</dbReference>
<evidence type="ECO:0000256" key="6">
    <source>
        <dbReference type="ARBA" id="ARBA00022679"/>
    </source>
</evidence>
<dbReference type="Gene3D" id="3.90.1150.10">
    <property type="entry name" value="Aspartate Aminotransferase, domain 1"/>
    <property type="match status" value="1"/>
</dbReference>
<dbReference type="RefSeq" id="WP_017696709.1">
    <property type="nucleotide sequence ID" value="NZ_CP035403.1"/>
</dbReference>
<evidence type="ECO:0000256" key="1">
    <source>
        <dbReference type="ARBA" id="ARBA00001933"/>
    </source>
</evidence>
<dbReference type="InterPro" id="IPR036390">
    <property type="entry name" value="WH_DNA-bd_sf"/>
</dbReference>
<evidence type="ECO:0000256" key="3">
    <source>
        <dbReference type="ARBA" id="ARBA00007441"/>
    </source>
</evidence>
<dbReference type="SUPFAM" id="SSF46785">
    <property type="entry name" value="Winged helix' DNA-binding domain"/>
    <property type="match status" value="1"/>
</dbReference>
<dbReference type="Gene3D" id="1.10.10.10">
    <property type="entry name" value="Winged helix-like DNA-binding domain superfamily/Winged helix DNA-binding domain"/>
    <property type="match status" value="1"/>
</dbReference>
<keyword evidence="10" id="KW-0804">Transcription</keyword>
<feature type="domain" description="HTH gntR-type" evidence="11">
    <location>
        <begin position="11"/>
        <end position="79"/>
    </location>
</feature>
<evidence type="ECO:0000259" key="11">
    <source>
        <dbReference type="PROSITE" id="PS50949"/>
    </source>
</evidence>
<keyword evidence="8" id="KW-0805">Transcription regulation</keyword>
<gene>
    <name evidence="13" type="ORF">P5633_07645</name>
    <name evidence="12" type="ORF">SC09_contig4orf00262</name>
</gene>
<evidence type="ECO:0000256" key="2">
    <source>
        <dbReference type="ARBA" id="ARBA00005384"/>
    </source>
</evidence>
<dbReference type="Pfam" id="PF00155">
    <property type="entry name" value="Aminotran_1_2"/>
    <property type="match status" value="1"/>
</dbReference>
<dbReference type="PANTHER" id="PTHR46577">
    <property type="entry name" value="HTH-TYPE TRANSCRIPTIONAL REGULATORY PROTEIN GABR"/>
    <property type="match status" value="1"/>
</dbReference>
<proteinExistence type="inferred from homology"/>
<evidence type="ECO:0000313" key="13">
    <source>
        <dbReference type="EMBL" id="WEY85994.1"/>
    </source>
</evidence>
<reference evidence="13" key="2">
    <citation type="submission" date="2023-03" db="EMBL/GenBank/DDBJ databases">
        <title>Complete genome sequences of 52 Bacillus and Priestia strains isolated from West-African fermentations and 26 reference strains from the DSMZ collection.</title>
        <authorList>
            <person name="Wiedenbein E.S."/>
            <person name="Canoy T.S."/>
            <person name="Hui Y."/>
            <person name="Parkouda C."/>
            <person name="Dawende C."/>
            <person name="Ametefe E."/>
            <person name="Jespersen L."/>
            <person name="Nielsen D.S."/>
        </authorList>
    </citation>
    <scope>NUCLEOTIDE SEQUENCE</scope>
    <source>
        <strain evidence="13">PRO56</strain>
    </source>
</reference>
<dbReference type="InterPro" id="IPR015421">
    <property type="entry name" value="PyrdxlP-dep_Trfase_major"/>
</dbReference>
<dbReference type="Proteomes" id="UP001214898">
    <property type="component" value="Chromosome"/>
</dbReference>
<dbReference type="InterPro" id="IPR036388">
    <property type="entry name" value="WH-like_DNA-bd_sf"/>
</dbReference>
<dbReference type="GO" id="GO:0008483">
    <property type="term" value="F:transaminase activity"/>
    <property type="evidence" value="ECO:0007669"/>
    <property type="project" value="UniProtKB-KW"/>
</dbReference>
<evidence type="ECO:0000256" key="10">
    <source>
        <dbReference type="ARBA" id="ARBA00023163"/>
    </source>
</evidence>
<keyword evidence="7" id="KW-0663">Pyridoxal phosphate</keyword>
<dbReference type="PANTHER" id="PTHR46577:SF1">
    <property type="entry name" value="HTH-TYPE TRANSCRIPTIONAL REGULATORY PROTEIN GABR"/>
    <property type="match status" value="1"/>
</dbReference>
<keyword evidence="9" id="KW-0238">DNA-binding</keyword>
<dbReference type="Pfam" id="PF00392">
    <property type="entry name" value="GntR"/>
    <property type="match status" value="1"/>
</dbReference>
<comment type="subunit">
    <text evidence="4">Homodimer.</text>
</comment>
<dbReference type="SUPFAM" id="SSF53383">
    <property type="entry name" value="PLP-dependent transferases"/>
    <property type="match status" value="1"/>
</dbReference>
<dbReference type="GO" id="GO:0030170">
    <property type="term" value="F:pyridoxal phosphate binding"/>
    <property type="evidence" value="ECO:0007669"/>
    <property type="project" value="InterPro"/>
</dbReference>
<reference evidence="12 14" key="1">
    <citation type="submission" date="2014-12" db="EMBL/GenBank/DDBJ databases">
        <title>Comparative genome analysis of Bacillus coagulans HM-08, Clostridium butyricum HM-68, Bacillus subtilis HM-66 and Bacillus licheniformis BL-09.</title>
        <authorList>
            <person name="Zhang H."/>
        </authorList>
    </citation>
    <scope>NUCLEOTIDE SEQUENCE [LARGE SCALE GENOMIC DNA]</scope>
    <source>
        <strain evidence="12 14">HM-66</strain>
    </source>
</reference>
<dbReference type="InterPro" id="IPR004839">
    <property type="entry name" value="Aminotransferase_I/II_large"/>
</dbReference>
<dbReference type="InterPro" id="IPR015422">
    <property type="entry name" value="PyrdxlP-dep_Trfase_small"/>
</dbReference>
<dbReference type="GO" id="GO:0003677">
    <property type="term" value="F:DNA binding"/>
    <property type="evidence" value="ECO:0007669"/>
    <property type="project" value="UniProtKB-KW"/>
</dbReference>
<dbReference type="InterPro" id="IPR051446">
    <property type="entry name" value="HTH_trans_reg/aminotransferase"/>
</dbReference>
<evidence type="ECO:0000256" key="4">
    <source>
        <dbReference type="ARBA" id="ARBA00011738"/>
    </source>
</evidence>
<dbReference type="PROSITE" id="PS50949">
    <property type="entry name" value="HTH_GNTR"/>
    <property type="match status" value="1"/>
</dbReference>
<evidence type="ECO:0000256" key="7">
    <source>
        <dbReference type="ARBA" id="ARBA00022898"/>
    </source>
</evidence>
<evidence type="ECO:0000256" key="9">
    <source>
        <dbReference type="ARBA" id="ARBA00023125"/>
    </source>
</evidence>
<protein>
    <submittedName>
        <fullName evidence="12">GntR family transcriptional regulator</fullName>
    </submittedName>
    <submittedName>
        <fullName evidence="13">PLP-dependent aminotransferase family protein</fullName>
    </submittedName>
</protein>
<evidence type="ECO:0000313" key="14">
    <source>
        <dbReference type="Proteomes" id="UP000032247"/>
    </source>
</evidence>
<comment type="similarity">
    <text evidence="2">In the C-terminal section; belongs to the class-I pyridoxal-phosphate-dependent aminotransferase family.</text>
</comment>
<name>A0A0C3KWL7_BACIU</name>
<dbReference type="Gene3D" id="3.40.640.10">
    <property type="entry name" value="Type I PLP-dependent aspartate aminotransferase-like (Major domain)"/>
    <property type="match status" value="1"/>
</dbReference>
<dbReference type="SMART" id="SM00345">
    <property type="entry name" value="HTH_GNTR"/>
    <property type="match status" value="1"/>
</dbReference>
<sequence length="493" mass="56206">MKIELNRYSRISLVQQIYENLSDRIRSGILNEEECLPSIREMSKNLEVSFLTVVKAYDLLEQNNLVKRVQGKGTFVKSHSIKCEKSRNTGSSYKWQLSIQDYLPRTHFDTHYNSSDHSLQFSLAAIAPSLLPNRYLENEIHIMLEKNPLILSEYGPIQGDLDLRIAMKRTLKKQKINVSEKDILVTNGTQQGIDLVARTFIGPGDVVIAEAPTYPAALDIFRSRGASILPVPIDKNGIRTDILIKLCETKNPKLIYTIPNFHNPTGIVLSDDRREQLLTIAQEFKIIIIEDDPWSEIYYNEKPPNPIKSLDTKGNVIYLKGLSKTLIPGCRIGLLTADGTIFNRLVSSKMNADLGSPLLTQKALYPLFQSKRMEDHIKKLRTALKIRRDLVIKLLKKHMPEGVEWIEPKGGLNIWISIPEKWDTKQLLLECQKKNLSFLPGFVCFSGEPETNHLRLSFSYLNDNVLETGIIELCRILKEFLSVTPLENSRLIL</sequence>
<dbReference type="AlphaFoldDB" id="A0A0C3KWL7"/>